<dbReference type="PANTHER" id="PTHR13257:SF0">
    <property type="entry name" value="NUCLEAR PORE COMPLEX PROTEIN NUP88"/>
    <property type="match status" value="1"/>
</dbReference>
<evidence type="ECO:0000256" key="4">
    <source>
        <dbReference type="ARBA" id="ARBA00022927"/>
    </source>
</evidence>
<proteinExistence type="predicted"/>
<dbReference type="GO" id="GO:0000056">
    <property type="term" value="P:ribosomal small subunit export from nucleus"/>
    <property type="evidence" value="ECO:0007669"/>
    <property type="project" value="EnsemblFungi"/>
</dbReference>
<dbReference type="Proteomes" id="UP000005627">
    <property type="component" value="Chromosome 4"/>
</dbReference>
<evidence type="ECO:0008006" key="11">
    <source>
        <dbReference type="Google" id="ProtNLM"/>
    </source>
</evidence>
<feature type="compositionally biased region" description="Basic and acidic residues" evidence="8">
    <location>
        <begin position="426"/>
        <end position="444"/>
    </location>
</feature>
<dbReference type="RefSeq" id="XP_003680983.1">
    <property type="nucleotide sequence ID" value="XM_003680935.1"/>
</dbReference>
<keyword evidence="6" id="KW-0906">Nuclear pore complex</keyword>
<dbReference type="InterPro" id="IPR037700">
    <property type="entry name" value="NUP88/NUP82"/>
</dbReference>
<dbReference type="eggNOG" id="ENOG502T8MV">
    <property type="taxonomic scope" value="Eukaryota"/>
</dbReference>
<dbReference type="GO" id="GO:0000055">
    <property type="term" value="P:ribosomal large subunit export from nucleus"/>
    <property type="evidence" value="ECO:0007669"/>
    <property type="project" value="EnsemblFungi"/>
</dbReference>
<dbReference type="GO" id="GO:0006611">
    <property type="term" value="P:protein export from nucleus"/>
    <property type="evidence" value="ECO:0007669"/>
    <property type="project" value="EnsemblFungi"/>
</dbReference>
<sequence>MTVETHPIFRPSLTAQSGSDRFFLTTSDGGRAVVVQDSCIRWCNVSEPGYHSMTLERAFKDVKHVVMSNSGEFLCLYNDDELRIIEVPWAYTEVSSMANAFQLFRFVSDEARIKQVLFHPLAYQQETVVILKDDDSITIMNWQDFGDSKPDVLNLSNGTYSLDSSITDVECITFSQDGLTLYVLSVSEGADIYAFYPCLAPRMQFDKQGLDRLMYKSLIQYDVLNVGTDSEVKRNTIKQLKFVSGLHKQQNSQRILEIPEAQRQVRGQGPFTIAPFPKQIYSSTGTGIASLPINDQNELLIMSLDDGNIAILLQDLDVTMNWDSARYNYNNSFALVELITLGSQEIQQIVVGDHKYGQFSVMTPEGVFSIDTSKWSGVMASCLTESDLRPLAETKLESEVTFTELKDSPKSVAWWNTTPQSVVKVSNREVKSKQVSEGVSKQDDDITGSRQEPEKYNAHYSQPIAEIMQLNQKFQLESSKAPSKVIPPRERQKPLKNEASEIQLDLLTEASKDFVSKIAVGQTLGVTLHNRIYEQQLDLTHQLKASGELMEKQQTILTHFHSQSSRSDAVHARHSTLMSRFNKFKDNLGQIQNSQRFKDLEISKEEVEWFKEIRKQVLTFNRDVHNQKRLQDQLIHLKQEMNRIAQVTGDQNSQARDEWHELRHMLEEDTIILQDCNNQLKSAARQVPAQP</sequence>
<keyword evidence="5" id="KW-0811">Translocation</keyword>
<gene>
    <name evidence="9" type="primary">TDEL0D01880</name>
    <name evidence="9" type="ORF">TDEL_0D01880</name>
</gene>
<evidence type="ECO:0000256" key="7">
    <source>
        <dbReference type="ARBA" id="ARBA00023242"/>
    </source>
</evidence>
<dbReference type="STRING" id="1076872.G8ZT28"/>
<evidence type="ECO:0000256" key="8">
    <source>
        <dbReference type="SAM" id="MobiDB-lite"/>
    </source>
</evidence>
<evidence type="ECO:0000256" key="6">
    <source>
        <dbReference type="ARBA" id="ARBA00023132"/>
    </source>
</evidence>
<dbReference type="PANTHER" id="PTHR13257">
    <property type="entry name" value="NUCLEOPORIN NUP84-RELATED"/>
    <property type="match status" value="1"/>
</dbReference>
<dbReference type="FunCoup" id="G8ZT28">
    <property type="interactions" value="174"/>
</dbReference>
<evidence type="ECO:0000256" key="3">
    <source>
        <dbReference type="ARBA" id="ARBA00022816"/>
    </source>
</evidence>
<evidence type="ECO:0000256" key="1">
    <source>
        <dbReference type="ARBA" id="ARBA00004567"/>
    </source>
</evidence>
<keyword evidence="4" id="KW-0653">Protein transport</keyword>
<dbReference type="GO" id="GO:0044612">
    <property type="term" value="C:nuclear pore linkers"/>
    <property type="evidence" value="ECO:0007669"/>
    <property type="project" value="EnsemblFungi"/>
</dbReference>
<evidence type="ECO:0000256" key="2">
    <source>
        <dbReference type="ARBA" id="ARBA00022448"/>
    </source>
</evidence>
<feature type="region of interest" description="Disordered" evidence="8">
    <location>
        <begin position="426"/>
        <end position="455"/>
    </location>
</feature>
<dbReference type="OrthoDB" id="341482at2759"/>
<evidence type="ECO:0000313" key="10">
    <source>
        <dbReference type="Proteomes" id="UP000005627"/>
    </source>
</evidence>
<dbReference type="GO" id="GO:0006406">
    <property type="term" value="P:mRNA export from nucleus"/>
    <property type="evidence" value="ECO:0007669"/>
    <property type="project" value="EnsemblFungi"/>
</dbReference>
<dbReference type="GO" id="GO:0044614">
    <property type="term" value="C:nuclear pore cytoplasmic filaments"/>
    <property type="evidence" value="ECO:0007669"/>
    <property type="project" value="EnsemblFungi"/>
</dbReference>
<evidence type="ECO:0000313" key="9">
    <source>
        <dbReference type="EMBL" id="CCE91772.1"/>
    </source>
</evidence>
<organism evidence="9 10">
    <name type="scientific">Torulaspora delbrueckii</name>
    <name type="common">Yeast</name>
    <name type="synonym">Candida colliculosa</name>
    <dbReference type="NCBI Taxonomy" id="4950"/>
    <lineage>
        <taxon>Eukaryota</taxon>
        <taxon>Fungi</taxon>
        <taxon>Dikarya</taxon>
        <taxon>Ascomycota</taxon>
        <taxon>Saccharomycotina</taxon>
        <taxon>Saccharomycetes</taxon>
        <taxon>Saccharomycetales</taxon>
        <taxon>Saccharomycetaceae</taxon>
        <taxon>Torulaspora</taxon>
    </lineage>
</organism>
<dbReference type="GO" id="GO:0005829">
    <property type="term" value="C:cytosol"/>
    <property type="evidence" value="ECO:0007669"/>
    <property type="project" value="EnsemblFungi"/>
</dbReference>
<dbReference type="AlphaFoldDB" id="G8ZT28"/>
<keyword evidence="10" id="KW-1185">Reference proteome</keyword>
<evidence type="ECO:0000256" key="5">
    <source>
        <dbReference type="ARBA" id="ARBA00023010"/>
    </source>
</evidence>
<dbReference type="GO" id="GO:0017056">
    <property type="term" value="F:structural constituent of nuclear pore"/>
    <property type="evidence" value="ECO:0007669"/>
    <property type="project" value="InterPro"/>
</dbReference>
<accession>G8ZT28</accession>
<keyword evidence="2" id="KW-0813">Transport</keyword>
<feature type="compositionally biased region" description="Basic and acidic residues" evidence="8">
    <location>
        <begin position="487"/>
        <end position="497"/>
    </location>
</feature>
<dbReference type="GeneID" id="11502207"/>
<keyword evidence="7" id="KW-0539">Nucleus</keyword>
<name>G8ZT28_TORDE</name>
<dbReference type="HOGENOM" id="CLU_398512_0_0_1"/>
<dbReference type="SUPFAM" id="SSF82171">
    <property type="entry name" value="DPP6 N-terminal domain-like"/>
    <property type="match status" value="1"/>
</dbReference>
<dbReference type="GO" id="GO:0006606">
    <property type="term" value="P:protein import into nucleus"/>
    <property type="evidence" value="ECO:0007669"/>
    <property type="project" value="EnsemblFungi"/>
</dbReference>
<comment type="subcellular location">
    <subcellularLocation>
        <location evidence="1">Nucleus</location>
        <location evidence="1">Nuclear pore complex</location>
    </subcellularLocation>
</comment>
<dbReference type="KEGG" id="tdl:TDEL_0D01880"/>
<reference evidence="9 10" key="1">
    <citation type="journal article" date="2011" name="Proc. Natl. Acad. Sci. U.S.A.">
        <title>Evolutionary erosion of yeast sex chromosomes by mating-type switching accidents.</title>
        <authorList>
            <person name="Gordon J.L."/>
            <person name="Armisen D."/>
            <person name="Proux-Wera E."/>
            <person name="Oheigeartaigh S.S."/>
            <person name="Byrne K.P."/>
            <person name="Wolfe K.H."/>
        </authorList>
    </citation>
    <scope>NUCLEOTIDE SEQUENCE [LARGE SCALE GENOMIC DNA]</scope>
    <source>
        <strain evidence="10">ATCC 10662 / CBS 1146 / NBRC 0425 / NCYC 2629 / NRRL Y-866</strain>
    </source>
</reference>
<dbReference type="EMBL" id="HE616745">
    <property type="protein sequence ID" value="CCE91772.1"/>
    <property type="molecule type" value="Genomic_DNA"/>
</dbReference>
<keyword evidence="3" id="KW-0509">mRNA transport</keyword>
<dbReference type="InParanoid" id="G8ZT28"/>
<feature type="region of interest" description="Disordered" evidence="8">
    <location>
        <begin position="478"/>
        <end position="497"/>
    </location>
</feature>
<protein>
    <recommendedName>
        <fullName evidence="11">Nucleoporin Nup82</fullName>
    </recommendedName>
</protein>